<keyword evidence="3" id="KW-1185">Reference proteome</keyword>
<gene>
    <name evidence="2" type="ORF">H9Q08_15430</name>
</gene>
<evidence type="ECO:0000313" key="3">
    <source>
        <dbReference type="Proteomes" id="UP001430374"/>
    </source>
</evidence>
<dbReference type="InterPro" id="IPR006827">
    <property type="entry name" value="Lant_deHydtase_N"/>
</dbReference>
<dbReference type="Proteomes" id="UP001430374">
    <property type="component" value="Unassembled WGS sequence"/>
</dbReference>
<proteinExistence type="predicted"/>
<organism evidence="2 3">
    <name type="scientific">Chryseobacterium indicum</name>
    <dbReference type="NCBI Taxonomy" id="2766954"/>
    <lineage>
        <taxon>Bacteria</taxon>
        <taxon>Pseudomonadati</taxon>
        <taxon>Bacteroidota</taxon>
        <taxon>Flavobacteriia</taxon>
        <taxon>Flavobacteriales</taxon>
        <taxon>Weeksellaceae</taxon>
        <taxon>Chryseobacterium group</taxon>
        <taxon>Chryseobacterium</taxon>
    </lineage>
</organism>
<name>A0ABS9CA94_9FLAO</name>
<dbReference type="EMBL" id="JACSGT010000002">
    <property type="protein sequence ID" value="MCF2220678.1"/>
    <property type="molecule type" value="Genomic_DNA"/>
</dbReference>
<feature type="domain" description="Lantibiotic dehydratase N-terminal" evidence="1">
    <location>
        <begin position="44"/>
        <end position="709"/>
    </location>
</feature>
<accession>A0ABS9CA94</accession>
<dbReference type="RefSeq" id="WP_235132092.1">
    <property type="nucleotide sequence ID" value="NZ_JACSGT010000002.1"/>
</dbReference>
<protein>
    <submittedName>
        <fullName evidence="2">Lantibiotic dehydratase family protein</fullName>
    </submittedName>
</protein>
<dbReference type="Pfam" id="PF04738">
    <property type="entry name" value="Lant_dehydr_N"/>
    <property type="match status" value="1"/>
</dbReference>
<reference evidence="2" key="1">
    <citation type="submission" date="2021-08" db="EMBL/GenBank/DDBJ databases">
        <title>Complete genome sequence of Chryseobacterium sp strain PS-8.</title>
        <authorList>
            <person name="Das S.K."/>
        </authorList>
    </citation>
    <scope>NUCLEOTIDE SEQUENCE</scope>
    <source>
        <strain evidence="2">PS-8</strain>
    </source>
</reference>
<comment type="caution">
    <text evidence="2">The sequence shown here is derived from an EMBL/GenBank/DDBJ whole genome shotgun (WGS) entry which is preliminary data.</text>
</comment>
<evidence type="ECO:0000259" key="1">
    <source>
        <dbReference type="Pfam" id="PF04738"/>
    </source>
</evidence>
<evidence type="ECO:0000313" key="2">
    <source>
        <dbReference type="EMBL" id="MCF2220678.1"/>
    </source>
</evidence>
<sequence>MSRFPYQFFEQFVVRTPLFSCKYFQETIRKPQISENKIREICCDPIFQEALYLASPYLHLEVIKWLNSEREPVSKDFEKLKNTILKYYSRMSTRCTPFGLFSSVGLGKFSEELMSLNKDDNKESANDLIRDTKLDMHFLVSLAQYFEKSPEIRNRLSFYPNNSIYKVGNKIRYIEYQYTSGKREYIISSAPLSEELEQIINFSRQGKKIQQIAEILIGEEIEDSQTSQKQITKEEAEEFIEELIDNQVLVSELEPNVSGDDFFDTILSVLNKINAEQEIQILTLIKKKLEKLDRTIGNPLSIYTEVEDLIRSFTIEYEQKFLFQTDLYYGAEFTLPPVWKKELKKGICFLNKITLPQKETQLEQFKKAFFERFETQEVPLLNALDTEIGVGYVQNNSAKGIHPYLEDLNFQGSRKKQDLQLTLNSIHRILNEKLQEALLEQQYKIELSDEDFKDLEVENWDNLPATISFMAEIFSEGDQEKIILNGSTGKSAANLLGRFCSEKSEVRDLTKSIANKEETLYKDYILAEIIHLPEARIGNIVRRPALREYEIPFLAQSVLSADHQISAKDLFISVKNNRIVLRSEKLNKEVKPYLTNAHNYSNNSLPVYHFLSDFQSQDIRSGLYFNWGGLEQIYKFLPRVEYNNIILSKAQWKITEKDLAFLSEKHLSNDQIISKLKDWRLKRKIPQWIQLVKSDNTLSVNLENDDMVTVFLQTVKAEKTVVIEEFLHNQYDDYRREFIFPMYKVNKKHYINDEKKICSGK</sequence>